<dbReference type="EMBL" id="LCFD01000008">
    <property type="protein sequence ID" value="KKS86632.1"/>
    <property type="molecule type" value="Genomic_DNA"/>
</dbReference>
<protein>
    <submittedName>
        <fullName evidence="2">Uncharacterized protein</fullName>
    </submittedName>
</protein>
<feature type="transmembrane region" description="Helical" evidence="1">
    <location>
        <begin position="146"/>
        <end position="166"/>
    </location>
</feature>
<sequence length="173" mass="20260">MKAIVERFPIKQKKVIYSLLQIKLVFAALLLLFTVDYIFTEIFGGDYYEKNLILLSILIITTIYIITGFIVWFRSKVQLFSIHRIIPALLAYFTYSLFKITHADQMPEVVPLLNILTVILIGLFFTSIVLFIETLIKSDSRSRKKYLLYFGIAFVLMAIDTFTRIFEFIKTKF</sequence>
<dbReference type="STRING" id="1618446.UV61_C0008G0085"/>
<feature type="transmembrane region" description="Helical" evidence="1">
    <location>
        <begin position="109"/>
        <end position="134"/>
    </location>
</feature>
<name>A0A0G1CMB8_9BACT</name>
<comment type="caution">
    <text evidence="2">The sequence shown here is derived from an EMBL/GenBank/DDBJ whole genome shotgun (WGS) entry which is preliminary data.</text>
</comment>
<evidence type="ECO:0000313" key="3">
    <source>
        <dbReference type="Proteomes" id="UP000034050"/>
    </source>
</evidence>
<accession>A0A0G1CMB8</accession>
<dbReference type="AlphaFoldDB" id="A0A0G1CMB8"/>
<gene>
    <name evidence="2" type="ORF">UV61_C0008G0085</name>
</gene>
<keyword evidence="1" id="KW-0812">Transmembrane</keyword>
<feature type="transmembrane region" description="Helical" evidence="1">
    <location>
        <begin position="85"/>
        <end position="103"/>
    </location>
</feature>
<evidence type="ECO:0000313" key="2">
    <source>
        <dbReference type="EMBL" id="KKS86632.1"/>
    </source>
</evidence>
<dbReference type="Proteomes" id="UP000034050">
    <property type="component" value="Unassembled WGS sequence"/>
</dbReference>
<proteinExistence type="predicted"/>
<evidence type="ECO:0000256" key="1">
    <source>
        <dbReference type="SAM" id="Phobius"/>
    </source>
</evidence>
<reference evidence="2 3" key="1">
    <citation type="journal article" date="2015" name="Nature">
        <title>rRNA introns, odd ribosomes, and small enigmatic genomes across a large radiation of phyla.</title>
        <authorList>
            <person name="Brown C.T."/>
            <person name="Hug L.A."/>
            <person name="Thomas B.C."/>
            <person name="Sharon I."/>
            <person name="Castelle C.J."/>
            <person name="Singh A."/>
            <person name="Wilkins M.J."/>
            <person name="Williams K.H."/>
            <person name="Banfield J.F."/>
        </authorList>
    </citation>
    <scope>NUCLEOTIDE SEQUENCE [LARGE SCALE GENOMIC DNA]</scope>
</reference>
<feature type="transmembrane region" description="Helical" evidence="1">
    <location>
        <begin position="52"/>
        <end position="73"/>
    </location>
</feature>
<keyword evidence="1" id="KW-1133">Transmembrane helix</keyword>
<organism evidence="2 3">
    <name type="scientific">Candidatus Gottesmanbacteria bacterium GW2011_GWB1_43_11</name>
    <dbReference type="NCBI Taxonomy" id="1618446"/>
    <lineage>
        <taxon>Bacteria</taxon>
        <taxon>Candidatus Gottesmaniibacteriota</taxon>
    </lineage>
</organism>
<keyword evidence="1" id="KW-0472">Membrane</keyword>
<feature type="transmembrane region" description="Helical" evidence="1">
    <location>
        <begin position="20"/>
        <end position="40"/>
    </location>
</feature>